<name>A0A0G4EIT6_VITBC</name>
<dbReference type="PROSITE" id="PS50250">
    <property type="entry name" value="PCI"/>
    <property type="match status" value="1"/>
</dbReference>
<dbReference type="InterPro" id="IPR040896">
    <property type="entry name" value="RPN5_C"/>
</dbReference>
<evidence type="ECO:0000256" key="2">
    <source>
        <dbReference type="ARBA" id="ARBA00022942"/>
    </source>
</evidence>
<dbReference type="InterPro" id="IPR054559">
    <property type="entry name" value="PSMD12-CSN4-like_N"/>
</dbReference>
<dbReference type="InterPro" id="IPR036390">
    <property type="entry name" value="WH_DNA-bd_sf"/>
</dbReference>
<dbReference type="InterPro" id="IPR040134">
    <property type="entry name" value="PSMD12/CSN4"/>
</dbReference>
<dbReference type="SUPFAM" id="SSF46785">
    <property type="entry name" value="Winged helix' DNA-binding domain"/>
    <property type="match status" value="1"/>
</dbReference>
<dbReference type="VEuPathDB" id="CryptoDB:Vbra_3822"/>
<dbReference type="Pfam" id="PF18098">
    <property type="entry name" value="RPN5_C"/>
    <property type="match status" value="1"/>
</dbReference>
<feature type="domain" description="PCI" evidence="3">
    <location>
        <begin position="293"/>
        <end position="466"/>
    </location>
</feature>
<evidence type="ECO:0000256" key="1">
    <source>
        <dbReference type="ARBA" id="ARBA00006397"/>
    </source>
</evidence>
<dbReference type="OMA" id="AENEMFK"/>
<dbReference type="SMART" id="SM00088">
    <property type="entry name" value="PINT"/>
    <property type="match status" value="1"/>
</dbReference>
<dbReference type="Gene3D" id="1.10.10.10">
    <property type="entry name" value="Winged helix-like DNA-binding domain superfamily/Winged helix DNA-binding domain"/>
    <property type="match status" value="1"/>
</dbReference>
<dbReference type="PANTHER" id="PTHR10855">
    <property type="entry name" value="26S PROTEASOME NON-ATPASE REGULATORY SUBUNIT 12/COP9 SIGNALOSOME COMPLEX SUBUNIT 4"/>
    <property type="match status" value="1"/>
</dbReference>
<accession>A0A0G4EIT6</accession>
<dbReference type="AlphaFoldDB" id="A0A0G4EIT6"/>
<sequence length="507" mass="58562">MNLHSDWIIIYCYFEKAVRRMAEEVSSLILQPELDSLTTDAKASADFSKETAELIPKLFQAGRLNEALDELMLLEKKTRQASDGVSSTKLVQLMLRLQREAGEWEKLNGSITLMSKKRGQLKRVIVDMVQLAMKWIEETPSHKEKLKLITTLSSVTEGKIFVEVERSRVVKKLAEIKEAEGDIESASQLLQDVQVETFGAMDRREKAEYILEQMRLVLARREYVRCQIIAKKINPKLLEAEDFQDIKRKFYELLIQMHIEETQSYQQSAGKGREVKLKHEQATDDGSQLDSARYLEISKSFYAIFETPSVKSGDWKNVLECYIIYLLLASFTNEQKDLLNKVSTLEQKRLEQLDHFKQLVSDFLKSELISWPLKYEADLRNHAVFTDSPHAGGDLRWNLFKKRVGQHDLMVISKYYTRITLDRLASLLTLSRTETEAEIAELVTSRFLQAKIDRPSGIVVFGGRDESTDRLNIWSSDIKRILDLTEESSKLVEKERMIHSAKLKKTK</sequence>
<dbReference type="InParanoid" id="A0A0G4EIT6"/>
<dbReference type="GO" id="GO:0005737">
    <property type="term" value="C:cytoplasm"/>
    <property type="evidence" value="ECO:0007669"/>
    <property type="project" value="TreeGrafter"/>
</dbReference>
<dbReference type="PhylomeDB" id="A0A0G4EIT6"/>
<dbReference type="GO" id="GO:0005634">
    <property type="term" value="C:nucleus"/>
    <property type="evidence" value="ECO:0007669"/>
    <property type="project" value="UniProtKB-ARBA"/>
</dbReference>
<dbReference type="InterPro" id="IPR036388">
    <property type="entry name" value="WH-like_DNA-bd_sf"/>
</dbReference>
<dbReference type="PANTHER" id="PTHR10855:SF1">
    <property type="entry name" value="26S PROTEASOME NON-ATPASE REGULATORY SUBUNIT 12"/>
    <property type="match status" value="1"/>
</dbReference>
<keyword evidence="5" id="KW-1185">Reference proteome</keyword>
<evidence type="ECO:0000259" key="3">
    <source>
        <dbReference type="PROSITE" id="PS50250"/>
    </source>
</evidence>
<keyword evidence="2" id="KW-0647">Proteasome</keyword>
<evidence type="ECO:0000313" key="4">
    <source>
        <dbReference type="EMBL" id="CEL95817.1"/>
    </source>
</evidence>
<dbReference type="GO" id="GO:0008541">
    <property type="term" value="C:proteasome regulatory particle, lid subcomplex"/>
    <property type="evidence" value="ECO:0007669"/>
    <property type="project" value="TreeGrafter"/>
</dbReference>
<protein>
    <recommendedName>
        <fullName evidence="3">PCI domain-containing protein</fullName>
    </recommendedName>
</protein>
<reference evidence="4 5" key="1">
    <citation type="submission" date="2014-11" db="EMBL/GenBank/DDBJ databases">
        <authorList>
            <person name="Zhu J."/>
            <person name="Qi W."/>
            <person name="Song R."/>
        </authorList>
    </citation>
    <scope>NUCLEOTIDE SEQUENCE [LARGE SCALE GENOMIC DNA]</scope>
</reference>
<dbReference type="InterPro" id="IPR000717">
    <property type="entry name" value="PCI_dom"/>
</dbReference>
<organism evidence="4 5">
    <name type="scientific">Vitrella brassicaformis (strain CCMP3155)</name>
    <dbReference type="NCBI Taxonomy" id="1169540"/>
    <lineage>
        <taxon>Eukaryota</taxon>
        <taxon>Sar</taxon>
        <taxon>Alveolata</taxon>
        <taxon>Colpodellida</taxon>
        <taxon>Vitrellaceae</taxon>
        <taxon>Vitrella</taxon>
    </lineage>
</organism>
<dbReference type="Pfam" id="PF22241">
    <property type="entry name" value="PSMD12-CSN4_N"/>
    <property type="match status" value="1"/>
</dbReference>
<comment type="similarity">
    <text evidence="1">Belongs to the proteasome subunit p55 family.</text>
</comment>
<dbReference type="FunCoup" id="A0A0G4EIT6">
    <property type="interactions" value="707"/>
</dbReference>
<proteinExistence type="inferred from homology"/>
<dbReference type="EMBL" id="CDMY01000239">
    <property type="protein sequence ID" value="CEL95817.1"/>
    <property type="molecule type" value="Genomic_DNA"/>
</dbReference>
<dbReference type="OrthoDB" id="268763at2759"/>
<dbReference type="FunFam" id="1.10.10.10:FF:000070">
    <property type="entry name" value="26S proteasome non-ATPase regulatory subunit 12"/>
    <property type="match status" value="1"/>
</dbReference>
<dbReference type="STRING" id="1169540.A0A0G4EIT6"/>
<gene>
    <name evidence="4" type="ORF">Vbra_3822</name>
</gene>
<dbReference type="Pfam" id="PF01399">
    <property type="entry name" value="PCI"/>
    <property type="match status" value="1"/>
</dbReference>
<evidence type="ECO:0000313" key="5">
    <source>
        <dbReference type="Proteomes" id="UP000041254"/>
    </source>
</evidence>
<dbReference type="Proteomes" id="UP000041254">
    <property type="component" value="Unassembled WGS sequence"/>
</dbReference>